<sequence>MNKQLDAVALSEITTEAMEQLYIEMPELQSGLHTATAGQTTGVIRFVAGLMAYGGMIYPLEIKRRAIVVAHAKGFSYTQIAKALDVSQSLVGSTVREARRAPGEAPAEAPAEAPDPAAVELAADYPETRVVTAQPVTIAVQPAPYDPAATLQPRPGFLTQPGDDIGAEIVDDIPGDTPVVVPQPGMGTQPQPRLQEPGRDYQIGQDNLTAAEVLARRATEG</sequence>
<name>A0A2W5AP86_9SPHN</name>
<dbReference type="Proteomes" id="UP000249555">
    <property type="component" value="Unassembled WGS sequence"/>
</dbReference>
<dbReference type="InterPro" id="IPR036388">
    <property type="entry name" value="WH-like_DNA-bd_sf"/>
</dbReference>
<proteinExistence type="predicted"/>
<dbReference type="EMBL" id="QFMX01000013">
    <property type="protein sequence ID" value="PZO72291.1"/>
    <property type="molecule type" value="Genomic_DNA"/>
</dbReference>
<reference evidence="1 2" key="1">
    <citation type="submission" date="2017-08" db="EMBL/GenBank/DDBJ databases">
        <title>Infants hospitalized years apart are colonized by the same room-sourced microbial strains.</title>
        <authorList>
            <person name="Brooks B."/>
            <person name="Olm M.R."/>
            <person name="Firek B.A."/>
            <person name="Baker R."/>
            <person name="Thomas B.C."/>
            <person name="Morowitz M.J."/>
            <person name="Banfield J.F."/>
        </authorList>
    </citation>
    <scope>NUCLEOTIDE SEQUENCE [LARGE SCALE GENOMIC DNA]</scope>
    <source>
        <strain evidence="1">S2_018_000_R3_119</strain>
    </source>
</reference>
<gene>
    <name evidence="1" type="ORF">DI640_13030</name>
</gene>
<organism evidence="1 2">
    <name type="scientific">Sphingomonas taxi</name>
    <dbReference type="NCBI Taxonomy" id="1549858"/>
    <lineage>
        <taxon>Bacteria</taxon>
        <taxon>Pseudomonadati</taxon>
        <taxon>Pseudomonadota</taxon>
        <taxon>Alphaproteobacteria</taxon>
        <taxon>Sphingomonadales</taxon>
        <taxon>Sphingomonadaceae</taxon>
        <taxon>Sphingomonas</taxon>
    </lineage>
</organism>
<dbReference type="AlphaFoldDB" id="A0A2W5AP86"/>
<dbReference type="Gene3D" id="1.10.10.10">
    <property type="entry name" value="Winged helix-like DNA-binding domain superfamily/Winged helix DNA-binding domain"/>
    <property type="match status" value="1"/>
</dbReference>
<evidence type="ECO:0000313" key="1">
    <source>
        <dbReference type="EMBL" id="PZO72291.1"/>
    </source>
</evidence>
<comment type="caution">
    <text evidence="1">The sequence shown here is derived from an EMBL/GenBank/DDBJ whole genome shotgun (WGS) entry which is preliminary data.</text>
</comment>
<accession>A0A2W5AP86</accession>
<evidence type="ECO:0000313" key="2">
    <source>
        <dbReference type="Proteomes" id="UP000249555"/>
    </source>
</evidence>
<protein>
    <submittedName>
        <fullName evidence="1">Uncharacterized protein</fullName>
    </submittedName>
</protein>